<evidence type="ECO:0000256" key="3">
    <source>
        <dbReference type="ARBA" id="ARBA00023125"/>
    </source>
</evidence>
<dbReference type="Gene3D" id="1.10.1740.10">
    <property type="match status" value="1"/>
</dbReference>
<dbReference type="RefSeq" id="WP_132745355.1">
    <property type="nucleotide sequence ID" value="NZ_SLXK01000008.1"/>
</dbReference>
<dbReference type="EMBL" id="SLXK01000008">
    <property type="protein sequence ID" value="TCP29776.1"/>
    <property type="molecule type" value="Genomic_DNA"/>
</dbReference>
<dbReference type="GO" id="GO:0006352">
    <property type="term" value="P:DNA-templated transcription initiation"/>
    <property type="evidence" value="ECO:0007669"/>
    <property type="project" value="InterPro"/>
</dbReference>
<dbReference type="AlphaFoldDB" id="A0A4V2SN56"/>
<dbReference type="InterPro" id="IPR013325">
    <property type="entry name" value="RNA_pol_sigma_r2"/>
</dbReference>
<evidence type="ECO:0000313" key="6">
    <source>
        <dbReference type="EMBL" id="TCP29776.1"/>
    </source>
</evidence>
<evidence type="ECO:0000256" key="4">
    <source>
        <dbReference type="ARBA" id="ARBA00023163"/>
    </source>
</evidence>
<dbReference type="OrthoDB" id="9783788at2"/>
<keyword evidence="6" id="KW-0240">DNA-directed RNA polymerase</keyword>
<keyword evidence="2" id="KW-0731">Sigma factor</keyword>
<dbReference type="Pfam" id="PF08281">
    <property type="entry name" value="Sigma70_r4_2"/>
    <property type="match status" value="1"/>
</dbReference>
<proteinExistence type="predicted"/>
<accession>A0A4V2SN56</accession>
<dbReference type="Gene3D" id="1.10.10.10">
    <property type="entry name" value="Winged helix-like DNA-binding domain superfamily/Winged helix DNA-binding domain"/>
    <property type="match status" value="1"/>
</dbReference>
<dbReference type="GO" id="GO:0003677">
    <property type="term" value="F:DNA binding"/>
    <property type="evidence" value="ECO:0007669"/>
    <property type="project" value="UniProtKB-KW"/>
</dbReference>
<dbReference type="SMART" id="SM00421">
    <property type="entry name" value="HTH_LUXR"/>
    <property type="match status" value="1"/>
</dbReference>
<feature type="domain" description="HTH luxR-type" evidence="5">
    <location>
        <begin position="114"/>
        <end position="167"/>
    </location>
</feature>
<evidence type="ECO:0000313" key="7">
    <source>
        <dbReference type="Proteomes" id="UP000295416"/>
    </source>
</evidence>
<dbReference type="GO" id="GO:0000428">
    <property type="term" value="C:DNA-directed RNA polymerase complex"/>
    <property type="evidence" value="ECO:0007669"/>
    <property type="project" value="UniProtKB-KW"/>
</dbReference>
<gene>
    <name evidence="6" type="ORF">EV207_10868</name>
</gene>
<dbReference type="InterPro" id="IPR000792">
    <property type="entry name" value="Tscrpt_reg_LuxR_C"/>
</dbReference>
<dbReference type="SUPFAM" id="SSF88946">
    <property type="entry name" value="Sigma2 domain of RNA polymerase sigma factors"/>
    <property type="match status" value="1"/>
</dbReference>
<organism evidence="6 7">
    <name type="scientific">Scopulibacillus darangshiensis</name>
    <dbReference type="NCBI Taxonomy" id="442528"/>
    <lineage>
        <taxon>Bacteria</taxon>
        <taxon>Bacillati</taxon>
        <taxon>Bacillota</taxon>
        <taxon>Bacilli</taxon>
        <taxon>Bacillales</taxon>
        <taxon>Sporolactobacillaceae</taxon>
        <taxon>Scopulibacillus</taxon>
    </lineage>
</organism>
<evidence type="ECO:0000256" key="1">
    <source>
        <dbReference type="ARBA" id="ARBA00023015"/>
    </source>
</evidence>
<dbReference type="CDD" id="cd06171">
    <property type="entry name" value="Sigma70_r4"/>
    <property type="match status" value="1"/>
</dbReference>
<sequence length="167" mass="19556">MAGYQNNEFEEIAEAFSPLIKKLIITYHILDEYDEMYQIGLIALWEAFRSFRPEKGCFPAYAKAYVKGHILTALKNRRKYDSRYEYGTLLLEERSLLIQTTDQYFEADDLNEWLACLSVREKEWVLMAVIQGKTTQEIAVECDVSPHTVRSWKKTAVKKLKQRMSIA</sequence>
<keyword evidence="3" id="KW-0238">DNA-binding</keyword>
<reference evidence="6 7" key="1">
    <citation type="submission" date="2019-03" db="EMBL/GenBank/DDBJ databases">
        <title>Genomic Encyclopedia of Type Strains, Phase IV (KMG-IV): sequencing the most valuable type-strain genomes for metagenomic binning, comparative biology and taxonomic classification.</title>
        <authorList>
            <person name="Goeker M."/>
        </authorList>
    </citation>
    <scope>NUCLEOTIDE SEQUENCE [LARGE SCALE GENOMIC DNA]</scope>
    <source>
        <strain evidence="6 7">DSM 19377</strain>
    </source>
</reference>
<dbReference type="InterPro" id="IPR013249">
    <property type="entry name" value="RNA_pol_sigma70_r4_t2"/>
</dbReference>
<comment type="caution">
    <text evidence="6">The sequence shown here is derived from an EMBL/GenBank/DDBJ whole genome shotgun (WGS) entry which is preliminary data.</text>
</comment>
<dbReference type="GO" id="GO:0016987">
    <property type="term" value="F:sigma factor activity"/>
    <property type="evidence" value="ECO:0007669"/>
    <property type="project" value="UniProtKB-KW"/>
</dbReference>
<keyword evidence="7" id="KW-1185">Reference proteome</keyword>
<dbReference type="SUPFAM" id="SSF88659">
    <property type="entry name" value="Sigma3 and sigma4 domains of RNA polymerase sigma factors"/>
    <property type="match status" value="1"/>
</dbReference>
<evidence type="ECO:0000256" key="2">
    <source>
        <dbReference type="ARBA" id="ARBA00023082"/>
    </source>
</evidence>
<protein>
    <submittedName>
        <fullName evidence="6">DNA-directed RNA polymerase</fullName>
    </submittedName>
</protein>
<dbReference type="Proteomes" id="UP000295416">
    <property type="component" value="Unassembled WGS sequence"/>
</dbReference>
<dbReference type="InterPro" id="IPR036388">
    <property type="entry name" value="WH-like_DNA-bd_sf"/>
</dbReference>
<dbReference type="Pfam" id="PF04542">
    <property type="entry name" value="Sigma70_r2"/>
    <property type="match status" value="1"/>
</dbReference>
<name>A0A4V2SN56_9BACL</name>
<dbReference type="InterPro" id="IPR007627">
    <property type="entry name" value="RNA_pol_sigma70_r2"/>
</dbReference>
<keyword evidence="4" id="KW-0804">Transcription</keyword>
<dbReference type="NCBIfam" id="TIGR02937">
    <property type="entry name" value="sigma70-ECF"/>
    <property type="match status" value="1"/>
</dbReference>
<dbReference type="InterPro" id="IPR013324">
    <property type="entry name" value="RNA_pol_sigma_r3/r4-like"/>
</dbReference>
<keyword evidence="1" id="KW-0805">Transcription regulation</keyword>
<dbReference type="InterPro" id="IPR014284">
    <property type="entry name" value="RNA_pol_sigma-70_dom"/>
</dbReference>
<evidence type="ECO:0000259" key="5">
    <source>
        <dbReference type="SMART" id="SM00421"/>
    </source>
</evidence>
<dbReference type="PANTHER" id="PTHR30385">
    <property type="entry name" value="SIGMA FACTOR F FLAGELLAR"/>
    <property type="match status" value="1"/>
</dbReference>